<keyword evidence="1" id="KW-0472">Membrane</keyword>
<accession>J1I5C4</accession>
<evidence type="ECO:0000313" key="2">
    <source>
        <dbReference type="EMBL" id="EJF53583.1"/>
    </source>
</evidence>
<dbReference type="Proteomes" id="UP000005113">
    <property type="component" value="Unassembled WGS sequence"/>
</dbReference>
<organism evidence="2 3">
    <name type="scientific">Saprospira grandis DSM 2844</name>
    <dbReference type="NCBI Taxonomy" id="694433"/>
    <lineage>
        <taxon>Bacteria</taxon>
        <taxon>Pseudomonadati</taxon>
        <taxon>Bacteroidota</taxon>
        <taxon>Saprospiria</taxon>
        <taxon>Saprospirales</taxon>
        <taxon>Saprospiraceae</taxon>
        <taxon>Saprospira</taxon>
    </lineage>
</organism>
<dbReference type="AlphaFoldDB" id="J1I5C4"/>
<keyword evidence="1" id="KW-0812">Transmembrane</keyword>
<gene>
    <name evidence="2" type="ORF">SapgrDRAFT_1891</name>
</gene>
<feature type="transmembrane region" description="Helical" evidence="1">
    <location>
        <begin position="6"/>
        <end position="33"/>
    </location>
</feature>
<feature type="transmembrane region" description="Helical" evidence="1">
    <location>
        <begin position="68"/>
        <end position="86"/>
    </location>
</feature>
<proteinExistence type="predicted"/>
<evidence type="ECO:0000313" key="3">
    <source>
        <dbReference type="Proteomes" id="UP000005113"/>
    </source>
</evidence>
<dbReference type="EMBL" id="JH719942">
    <property type="protein sequence ID" value="EJF53583.1"/>
    <property type="molecule type" value="Genomic_DNA"/>
</dbReference>
<reference evidence="3" key="1">
    <citation type="journal article" date="2012" name="Stand. Genomic Sci.">
        <title>Permanent draft genome sequence of the gliding predator Saprospira grandis strain Sa g1 (= HR1).</title>
        <authorList>
            <person name="Mavromatis K."/>
            <person name="Chertkov O."/>
            <person name="Lapidus A."/>
            <person name="Nolan M."/>
            <person name="Lucas S."/>
            <person name="Tice H."/>
            <person name="Del Rio T.G."/>
            <person name="Cheng J.F."/>
            <person name="Han C."/>
            <person name="Tapia R."/>
            <person name="Bruce D."/>
            <person name="Goodwin L.A."/>
            <person name="Pitluck S."/>
            <person name="Huntemann M."/>
            <person name="Liolios K."/>
            <person name="Pagani I."/>
            <person name="Ivanova N."/>
            <person name="Mikhailova N."/>
            <person name="Pati A."/>
            <person name="Chen A."/>
            <person name="Palaniappan K."/>
            <person name="Land M."/>
            <person name="Brambilla E.M."/>
            <person name="Rohde M."/>
            <person name="Spring S."/>
            <person name="Goker M."/>
            <person name="Detter J.C."/>
            <person name="Bristow J."/>
            <person name="Eisen J.A."/>
            <person name="Markowitz V."/>
            <person name="Hugenholtz P."/>
            <person name="Kyrpides N.C."/>
            <person name="Klenk H.P."/>
            <person name="Woyke T."/>
        </authorList>
    </citation>
    <scope>NUCLEOTIDE SEQUENCE [LARGE SCALE GENOMIC DNA]</scope>
    <source>
        <strain evidence="3">DSM 2844</strain>
    </source>
</reference>
<evidence type="ECO:0000256" key="1">
    <source>
        <dbReference type="SAM" id="Phobius"/>
    </source>
</evidence>
<sequence>MGEVFYFMALILDIMIKYFSFGASAAAFGLAALRFGARKPARPFAAKAARSGPMGHPYTSLGRSTKRLRFWLLGFGLLFLCPHSSAQLSPQDSLEQKYWRYRFRFLQEYIQLGQGPGQSIPMGAKMPTANCQTNWHMLRDKCSTQKGQGLIEWGDATIHLGLYMASLALEAKLLEQKGQDRSACLKELWLALEAYDRLDEQAETFLGLPPSLNGFFIRDDVPPDFYLEFDNANCCRAAAACQTPSAKDGYFISQDQVFYLYVGWLLTAQLLEGQKYQDSLPSFDEKVAGQVHRLSSYFLQENWTLKAPNGEKIPNQWGGDLRMLNYALAEGGNRLARPYTGQNYQSKGSQGWGLAAFTFLGWRLPMPKHNRGMIVQSAILVNAWSPKKMARYCQRHDFIAWAFVDAIVNRRKLHQSIKMEAVEQLLHTAPWDGPCFGTPGCQEVPGWMGFDRWVHPELKNGNPWGRHFEYNGLDYMLMYNLYQYYQSLN</sequence>
<name>J1I5C4_9BACT</name>
<keyword evidence="1" id="KW-1133">Transmembrane helix</keyword>
<dbReference type="HOGENOM" id="CLU_576037_0_0_10"/>
<protein>
    <submittedName>
        <fullName evidence="2">Uncharacterized protein</fullName>
    </submittedName>
</protein>